<dbReference type="RefSeq" id="WP_264486421.1">
    <property type="nucleotide sequence ID" value="NZ_JAPDDT010000002.1"/>
</dbReference>
<keyword evidence="4" id="KW-1185">Reference proteome</keyword>
<sequence>MKKLYAFAAFAALLTLNSCNTAIGFGRDLRLLGSGMENKAHGRTWSGQDQQQQENLPTY</sequence>
<protein>
    <recommendedName>
        <fullName evidence="5">Entericidin A/B family lipoprotein</fullName>
    </recommendedName>
</protein>
<evidence type="ECO:0008006" key="5">
    <source>
        <dbReference type="Google" id="ProtNLM"/>
    </source>
</evidence>
<keyword evidence="2" id="KW-0732">Signal</keyword>
<feature type="compositionally biased region" description="Polar residues" evidence="1">
    <location>
        <begin position="45"/>
        <end position="59"/>
    </location>
</feature>
<dbReference type="EMBL" id="JAPDDT010000002">
    <property type="protein sequence ID" value="MCW1922312.1"/>
    <property type="molecule type" value="Genomic_DNA"/>
</dbReference>
<accession>A0ABT3GFD0</accession>
<evidence type="ECO:0000256" key="2">
    <source>
        <dbReference type="SAM" id="SignalP"/>
    </source>
</evidence>
<gene>
    <name evidence="3" type="ORF">OKA05_07085</name>
</gene>
<comment type="caution">
    <text evidence="3">The sequence shown here is derived from an EMBL/GenBank/DDBJ whole genome shotgun (WGS) entry which is preliminary data.</text>
</comment>
<evidence type="ECO:0000256" key="1">
    <source>
        <dbReference type="SAM" id="MobiDB-lite"/>
    </source>
</evidence>
<reference evidence="3 4" key="1">
    <citation type="submission" date="2022-10" db="EMBL/GenBank/DDBJ databases">
        <title>Luteolibacter arcticus strain CCTCC AB 2014275, whole genome shotgun sequencing project.</title>
        <authorList>
            <person name="Zhao G."/>
            <person name="Shen L."/>
        </authorList>
    </citation>
    <scope>NUCLEOTIDE SEQUENCE [LARGE SCALE GENOMIC DNA]</scope>
    <source>
        <strain evidence="3 4">CCTCC AB 2014275</strain>
    </source>
</reference>
<dbReference type="Proteomes" id="UP001320876">
    <property type="component" value="Unassembled WGS sequence"/>
</dbReference>
<evidence type="ECO:0000313" key="3">
    <source>
        <dbReference type="EMBL" id="MCW1922312.1"/>
    </source>
</evidence>
<evidence type="ECO:0000313" key="4">
    <source>
        <dbReference type="Proteomes" id="UP001320876"/>
    </source>
</evidence>
<name>A0ABT3GFD0_9BACT</name>
<feature type="chain" id="PRO_5045603585" description="Entericidin A/B family lipoprotein" evidence="2">
    <location>
        <begin position="22"/>
        <end position="59"/>
    </location>
</feature>
<organism evidence="3 4">
    <name type="scientific">Luteolibacter arcticus</name>
    <dbReference type="NCBI Taxonomy" id="1581411"/>
    <lineage>
        <taxon>Bacteria</taxon>
        <taxon>Pseudomonadati</taxon>
        <taxon>Verrucomicrobiota</taxon>
        <taxon>Verrucomicrobiia</taxon>
        <taxon>Verrucomicrobiales</taxon>
        <taxon>Verrucomicrobiaceae</taxon>
        <taxon>Luteolibacter</taxon>
    </lineage>
</organism>
<feature type="signal peptide" evidence="2">
    <location>
        <begin position="1"/>
        <end position="21"/>
    </location>
</feature>
<proteinExistence type="predicted"/>
<feature type="region of interest" description="Disordered" evidence="1">
    <location>
        <begin position="39"/>
        <end position="59"/>
    </location>
</feature>